<dbReference type="GO" id="GO:0005829">
    <property type="term" value="C:cytosol"/>
    <property type="evidence" value="ECO:0007669"/>
    <property type="project" value="TreeGrafter"/>
</dbReference>
<comment type="catalytic activity">
    <reaction evidence="1 6">
        <text>beta-D-ribopyranose = beta-D-ribofuranose</text>
        <dbReference type="Rhea" id="RHEA:25432"/>
        <dbReference type="ChEBI" id="CHEBI:27476"/>
        <dbReference type="ChEBI" id="CHEBI:47002"/>
        <dbReference type="EC" id="5.4.99.62"/>
    </reaction>
</comment>
<dbReference type="GO" id="GO:0016872">
    <property type="term" value="F:intramolecular lyase activity"/>
    <property type="evidence" value="ECO:0007669"/>
    <property type="project" value="UniProtKB-UniRule"/>
</dbReference>
<evidence type="ECO:0000313" key="9">
    <source>
        <dbReference type="Proteomes" id="UP000183920"/>
    </source>
</evidence>
<reference evidence="8 10" key="3">
    <citation type="submission" date="2020-12" db="EMBL/GenBank/DDBJ databases">
        <title>Enhanced detection system for hospital associated transmission using whole genome sequencing surveillance.</title>
        <authorList>
            <person name="Harrison L.H."/>
            <person name="Van Tyne D."/>
            <person name="Marsh J.W."/>
            <person name="Griffith M.P."/>
            <person name="Snyder D.J."/>
            <person name="Cooper V.S."/>
            <person name="Mustapha M."/>
        </authorList>
    </citation>
    <scope>NUCLEOTIDE SEQUENCE [LARGE SCALE GENOMIC DNA]</scope>
    <source>
        <strain evidence="8 10">PR00195</strain>
    </source>
</reference>
<dbReference type="HAMAP" id="MF_01661">
    <property type="entry name" value="D_rib_pyranase"/>
    <property type="match status" value="1"/>
</dbReference>
<comment type="subcellular location">
    <subcellularLocation>
        <location evidence="6">Cytoplasm</location>
    </subcellularLocation>
</comment>
<comment type="pathway">
    <text evidence="6">Carbohydrate metabolism; D-ribose degradation; D-ribose 5-phosphate from beta-D-ribopyranose: step 1/2.</text>
</comment>
<dbReference type="GO" id="GO:0019303">
    <property type="term" value="P:D-ribose catabolic process"/>
    <property type="evidence" value="ECO:0007669"/>
    <property type="project" value="UniProtKB-UniRule"/>
</dbReference>
<evidence type="ECO:0000256" key="1">
    <source>
        <dbReference type="ARBA" id="ARBA00000223"/>
    </source>
</evidence>
<evidence type="ECO:0000256" key="4">
    <source>
        <dbReference type="ARBA" id="ARBA00023235"/>
    </source>
</evidence>
<comment type="function">
    <text evidence="6">Catalyzes the interconversion of beta-pyran and beta-furan forms of D-ribose.</text>
</comment>
<dbReference type="InterPro" id="IPR023064">
    <property type="entry name" value="D-ribose_pyranase"/>
</dbReference>
<keyword evidence="5 6" id="KW-0119">Carbohydrate metabolism</keyword>
<dbReference type="EMBL" id="CVRY01000003">
    <property type="protein sequence ID" value="CRL61804.1"/>
    <property type="molecule type" value="Genomic_DNA"/>
</dbReference>
<dbReference type="EC" id="5.4.99.62" evidence="2 6"/>
<comment type="subunit">
    <text evidence="6">Homodecamer.</text>
</comment>
<accession>A0A0G4Q872</accession>
<dbReference type="Gene3D" id="3.40.1650.10">
    <property type="entry name" value="RbsD-like domain"/>
    <property type="match status" value="1"/>
</dbReference>
<sequence>MKKGILLNSPISSVISRLGHTDKITIADAGLPIPSSVERIDLALTQGIPDFMSVLQTITHEMQVEAIMLAEEIKTINPSLFNEIISYLHLLEQEQKKPIQIIYVSHEAFKKQLTENKAVIRTGECTPYANIVLFSGVTF</sequence>
<dbReference type="GO" id="GO:0048029">
    <property type="term" value="F:monosaccharide binding"/>
    <property type="evidence" value="ECO:0007669"/>
    <property type="project" value="InterPro"/>
</dbReference>
<keyword evidence="3 6" id="KW-0963">Cytoplasm</keyword>
<dbReference type="PANTHER" id="PTHR37831">
    <property type="entry name" value="D-RIBOSE PYRANASE"/>
    <property type="match status" value="1"/>
</dbReference>
<evidence type="ECO:0000313" key="10">
    <source>
        <dbReference type="Proteomes" id="UP000619976"/>
    </source>
</evidence>
<proteinExistence type="inferred from homology"/>
<feature type="active site" description="Proton donor" evidence="6">
    <location>
        <position position="20"/>
    </location>
</feature>
<protein>
    <recommendedName>
        <fullName evidence="2 6">D-ribose pyranase</fullName>
        <ecNumber evidence="2 6">5.4.99.62</ecNumber>
    </recommendedName>
</protein>
<keyword evidence="4 6" id="KW-0413">Isomerase</keyword>
<reference evidence="7" key="2">
    <citation type="submission" date="2015-06" db="EMBL/GenBank/DDBJ databases">
        <authorList>
            <person name="Urmite Genomes Urmite Genomes"/>
        </authorList>
    </citation>
    <scope>NUCLEOTIDE SEQUENCE [LARGE SCALE GENOMIC DNA]</scope>
    <source>
        <strain evidence="7">CSUR P1867</strain>
    </source>
</reference>
<dbReference type="SUPFAM" id="SSF102546">
    <property type="entry name" value="RbsD-like"/>
    <property type="match status" value="1"/>
</dbReference>
<dbReference type="RefSeq" id="WP_006535112.1">
    <property type="nucleotide sequence ID" value="NZ_CAXOKJ010000002.1"/>
</dbReference>
<dbReference type="GO" id="GO:0062193">
    <property type="term" value="F:D-ribose pyranase activity"/>
    <property type="evidence" value="ECO:0007669"/>
    <property type="project" value="UniProtKB-EC"/>
</dbReference>
<evidence type="ECO:0000313" key="7">
    <source>
        <dbReference type="EMBL" id="CRL61804.1"/>
    </source>
</evidence>
<dbReference type="Proteomes" id="UP000183920">
    <property type="component" value="Unassembled WGS sequence"/>
</dbReference>
<dbReference type="AlphaFoldDB" id="A0A0G4Q872"/>
<reference evidence="9" key="1">
    <citation type="submission" date="2015-06" db="EMBL/GenBank/DDBJ databases">
        <authorList>
            <person name="Urmite Genomes"/>
        </authorList>
    </citation>
    <scope>NUCLEOTIDE SEQUENCE [LARGE SCALE GENOMIC DNA]</scope>
    <source>
        <strain evidence="9">CSUR P1867</strain>
    </source>
</reference>
<evidence type="ECO:0000256" key="3">
    <source>
        <dbReference type="ARBA" id="ARBA00022490"/>
    </source>
</evidence>
<evidence type="ECO:0000313" key="8">
    <source>
        <dbReference type="EMBL" id="MBJ2117633.1"/>
    </source>
</evidence>
<dbReference type="PANTHER" id="PTHR37831:SF1">
    <property type="entry name" value="D-RIBOSE PYRANASE"/>
    <property type="match status" value="1"/>
</dbReference>
<dbReference type="NCBIfam" id="NF008761">
    <property type="entry name" value="PRK11797.1"/>
    <property type="match status" value="1"/>
</dbReference>
<evidence type="ECO:0000256" key="5">
    <source>
        <dbReference type="ARBA" id="ARBA00023277"/>
    </source>
</evidence>
<organism evidence="7 9">
    <name type="scientific">Proteus penneri</name>
    <dbReference type="NCBI Taxonomy" id="102862"/>
    <lineage>
        <taxon>Bacteria</taxon>
        <taxon>Pseudomonadati</taxon>
        <taxon>Pseudomonadota</taxon>
        <taxon>Gammaproteobacteria</taxon>
        <taxon>Enterobacterales</taxon>
        <taxon>Morganellaceae</taxon>
        <taxon>Proteus</taxon>
    </lineage>
</organism>
<gene>
    <name evidence="6 7" type="primary">rbsD</name>
    <name evidence="7" type="ORF">BN1804_01653</name>
    <name evidence="8" type="ORF">JFQ69_08175</name>
</gene>
<dbReference type="Pfam" id="PF05025">
    <property type="entry name" value="RbsD_FucU"/>
    <property type="match status" value="1"/>
</dbReference>
<feature type="binding site" evidence="6">
    <location>
        <begin position="128"/>
        <end position="130"/>
    </location>
    <ligand>
        <name>substrate</name>
    </ligand>
</feature>
<dbReference type="InterPro" id="IPR023750">
    <property type="entry name" value="RbsD-like_sf"/>
</dbReference>
<dbReference type="InterPro" id="IPR007721">
    <property type="entry name" value="RbsD_FucU"/>
</dbReference>
<dbReference type="EMBL" id="JAEKCB010000003">
    <property type="protein sequence ID" value="MBJ2117633.1"/>
    <property type="molecule type" value="Genomic_DNA"/>
</dbReference>
<feature type="binding site" evidence="6">
    <location>
        <position position="28"/>
    </location>
    <ligand>
        <name>substrate</name>
    </ligand>
</feature>
<dbReference type="UniPathway" id="UPA00916">
    <property type="reaction ID" value="UER00888"/>
</dbReference>
<name>A0A0G4Q872_9GAMM</name>
<evidence type="ECO:0000256" key="6">
    <source>
        <dbReference type="HAMAP-Rule" id="MF_01661"/>
    </source>
</evidence>
<dbReference type="Proteomes" id="UP000619976">
    <property type="component" value="Unassembled WGS sequence"/>
</dbReference>
<evidence type="ECO:0000256" key="2">
    <source>
        <dbReference type="ARBA" id="ARBA00012862"/>
    </source>
</evidence>
<keyword evidence="10" id="KW-1185">Reference proteome</keyword>
<comment type="similarity">
    <text evidence="6">Belongs to the RbsD / FucU family. RbsD subfamily.</text>
</comment>
<feature type="binding site" evidence="6">
    <location>
        <position position="106"/>
    </location>
    <ligand>
        <name>substrate</name>
    </ligand>
</feature>